<feature type="transmembrane region" description="Helical" evidence="1">
    <location>
        <begin position="109"/>
        <end position="127"/>
    </location>
</feature>
<dbReference type="Pfam" id="PF13464">
    <property type="entry name" value="RodZ_C"/>
    <property type="match status" value="1"/>
</dbReference>
<feature type="domain" description="Cytoskeleton protein RodZ-like C-terminal" evidence="2">
    <location>
        <begin position="184"/>
        <end position="247"/>
    </location>
</feature>
<gene>
    <name evidence="3" type="ORF">BWY41_00232</name>
</gene>
<dbReference type="InterPro" id="IPR050400">
    <property type="entry name" value="Bact_Cytoskel_RodZ"/>
</dbReference>
<keyword evidence="1" id="KW-0472">Membrane</keyword>
<protein>
    <recommendedName>
        <fullName evidence="2">Cytoskeleton protein RodZ-like C-terminal domain-containing protein</fullName>
    </recommendedName>
</protein>
<evidence type="ECO:0000259" key="2">
    <source>
        <dbReference type="Pfam" id="PF13464"/>
    </source>
</evidence>
<accession>A0A1V5T4E4</accession>
<keyword evidence="1" id="KW-0812">Transmembrane</keyword>
<dbReference type="GO" id="GO:0003677">
    <property type="term" value="F:DNA binding"/>
    <property type="evidence" value="ECO:0007669"/>
    <property type="project" value="InterPro"/>
</dbReference>
<organism evidence="3">
    <name type="scientific">Candidatus Atribacter allofermentans</name>
    <dbReference type="NCBI Taxonomy" id="1852833"/>
    <lineage>
        <taxon>Bacteria</taxon>
        <taxon>Pseudomonadati</taxon>
        <taxon>Atribacterota</taxon>
        <taxon>Atribacteria</taxon>
        <taxon>Atribacterales</taxon>
        <taxon>Atribacteraceae</taxon>
        <taxon>Atribacter</taxon>
    </lineage>
</organism>
<dbReference type="Proteomes" id="UP000485569">
    <property type="component" value="Unassembled WGS sequence"/>
</dbReference>
<dbReference type="PANTHER" id="PTHR34475">
    <property type="match status" value="1"/>
</dbReference>
<sequence>MSEEKILGIGNLLKSQREKLGLSLEDIEQQTFINKRYLKAIEEEQWESLPGFSHAFGYVKNYGRVLNLDQETLKSSFHQSYPNLSKNEPSPRSKYREYTPDKADLFKKILLFLIIAAAILTSLYLSIEFRKNRVDAYGTFSASEVTEQPGLTSPLVDSSPEPTPALVQVVTPTPTPEYLLQVNLQTDDVAWLQVTTNDNQKVFSGVLVPQKEYRFLSNSPLVMSCLNGSKVRVILNGTEAGYLAENEHRAERTFRP</sequence>
<name>A0A1V5T4E4_9BACT</name>
<proteinExistence type="predicted"/>
<dbReference type="EMBL" id="MWBQ01000021">
    <property type="protein sequence ID" value="OQA61281.1"/>
    <property type="molecule type" value="Genomic_DNA"/>
</dbReference>
<reference evidence="3" key="1">
    <citation type="submission" date="2017-02" db="EMBL/GenBank/DDBJ databases">
        <title>Delving into the versatile metabolic prowess of the omnipresent phylum Bacteroidetes.</title>
        <authorList>
            <person name="Nobu M.K."/>
            <person name="Mei R."/>
            <person name="Narihiro T."/>
            <person name="Kuroda K."/>
            <person name="Liu W.-T."/>
        </authorList>
    </citation>
    <scope>NUCLEOTIDE SEQUENCE</scope>
    <source>
        <strain evidence="3">ADurb.Bin276</strain>
    </source>
</reference>
<dbReference type="AlphaFoldDB" id="A0A1V5T4E4"/>
<dbReference type="PANTHER" id="PTHR34475:SF1">
    <property type="entry name" value="CYTOSKELETON PROTEIN RODZ"/>
    <property type="match status" value="1"/>
</dbReference>
<dbReference type="InterPro" id="IPR025194">
    <property type="entry name" value="RodZ-like_C"/>
</dbReference>
<evidence type="ECO:0000256" key="1">
    <source>
        <dbReference type="SAM" id="Phobius"/>
    </source>
</evidence>
<keyword evidence="1" id="KW-1133">Transmembrane helix</keyword>
<dbReference type="Pfam" id="PF13413">
    <property type="entry name" value="HTH_25"/>
    <property type="match status" value="1"/>
</dbReference>
<dbReference type="Gene3D" id="1.10.260.40">
    <property type="entry name" value="lambda repressor-like DNA-binding domains"/>
    <property type="match status" value="1"/>
</dbReference>
<dbReference type="InterPro" id="IPR010982">
    <property type="entry name" value="Lambda_DNA-bd_dom_sf"/>
</dbReference>
<comment type="caution">
    <text evidence="3">The sequence shown here is derived from an EMBL/GenBank/DDBJ whole genome shotgun (WGS) entry which is preliminary data.</text>
</comment>
<evidence type="ECO:0000313" key="3">
    <source>
        <dbReference type="EMBL" id="OQA61281.1"/>
    </source>
</evidence>